<evidence type="ECO:0000256" key="1">
    <source>
        <dbReference type="SAM" id="MobiDB-lite"/>
    </source>
</evidence>
<name>M4BH01_HYAAE</name>
<proteinExistence type="predicted"/>
<dbReference type="EMBL" id="JH598246">
    <property type="status" value="NOT_ANNOTATED_CDS"/>
    <property type="molecule type" value="Genomic_DNA"/>
</dbReference>
<feature type="region of interest" description="Disordered" evidence="1">
    <location>
        <begin position="57"/>
        <end position="85"/>
    </location>
</feature>
<dbReference type="InParanoid" id="M4BH01"/>
<dbReference type="HOGENOM" id="CLU_2338049_0_0_1"/>
<dbReference type="EnsemblProtists" id="HpaT805676">
    <property type="protein sequence ID" value="HpaP805676"/>
    <property type="gene ID" value="HpaG805676"/>
</dbReference>
<evidence type="ECO:0000313" key="3">
    <source>
        <dbReference type="Proteomes" id="UP000011713"/>
    </source>
</evidence>
<accession>M4BH01</accession>
<sequence length="98" mass="10423">MEPCVPSDSGGIQSLRAGLPVVTARVVVVRLHPISQTGCLITNHEVCNDGTRLDDDQIVVPSPDSATHRIKEKSRHDASISGKEGAPAIARVVRASFQ</sequence>
<reference evidence="3" key="1">
    <citation type="journal article" date="2010" name="Science">
        <title>Signatures of adaptation to obligate biotrophy in the Hyaloperonospora arabidopsidis genome.</title>
        <authorList>
            <person name="Baxter L."/>
            <person name="Tripathy S."/>
            <person name="Ishaque N."/>
            <person name="Boot N."/>
            <person name="Cabral A."/>
            <person name="Kemen E."/>
            <person name="Thines M."/>
            <person name="Ah-Fong A."/>
            <person name="Anderson R."/>
            <person name="Badejoko W."/>
            <person name="Bittner-Eddy P."/>
            <person name="Boore J.L."/>
            <person name="Chibucos M.C."/>
            <person name="Coates M."/>
            <person name="Dehal P."/>
            <person name="Delehaunty K."/>
            <person name="Dong S."/>
            <person name="Downton P."/>
            <person name="Dumas B."/>
            <person name="Fabro G."/>
            <person name="Fronick C."/>
            <person name="Fuerstenberg S.I."/>
            <person name="Fulton L."/>
            <person name="Gaulin E."/>
            <person name="Govers F."/>
            <person name="Hughes L."/>
            <person name="Humphray S."/>
            <person name="Jiang R.H."/>
            <person name="Judelson H."/>
            <person name="Kamoun S."/>
            <person name="Kyung K."/>
            <person name="Meijer H."/>
            <person name="Minx P."/>
            <person name="Morris P."/>
            <person name="Nelson J."/>
            <person name="Phuntumart V."/>
            <person name="Qutob D."/>
            <person name="Rehmany A."/>
            <person name="Rougon-Cardoso A."/>
            <person name="Ryden P."/>
            <person name="Torto-Alalibo T."/>
            <person name="Studholme D."/>
            <person name="Wang Y."/>
            <person name="Win J."/>
            <person name="Wood J."/>
            <person name="Clifton S.W."/>
            <person name="Rogers J."/>
            <person name="Van den Ackerveken G."/>
            <person name="Jones J.D."/>
            <person name="McDowell J.M."/>
            <person name="Beynon J."/>
            <person name="Tyler B.M."/>
        </authorList>
    </citation>
    <scope>NUCLEOTIDE SEQUENCE [LARGE SCALE GENOMIC DNA]</scope>
    <source>
        <strain evidence="3">Emoy2</strain>
    </source>
</reference>
<protein>
    <submittedName>
        <fullName evidence="2">Uncharacterized protein</fullName>
    </submittedName>
</protein>
<evidence type="ECO:0000313" key="2">
    <source>
        <dbReference type="EnsemblProtists" id="HpaP805676"/>
    </source>
</evidence>
<organism evidence="2 3">
    <name type="scientific">Hyaloperonospora arabidopsidis (strain Emoy2)</name>
    <name type="common">Downy mildew agent</name>
    <name type="synonym">Peronospora arabidopsidis</name>
    <dbReference type="NCBI Taxonomy" id="559515"/>
    <lineage>
        <taxon>Eukaryota</taxon>
        <taxon>Sar</taxon>
        <taxon>Stramenopiles</taxon>
        <taxon>Oomycota</taxon>
        <taxon>Peronosporomycetes</taxon>
        <taxon>Peronosporales</taxon>
        <taxon>Peronosporaceae</taxon>
        <taxon>Hyaloperonospora</taxon>
    </lineage>
</organism>
<feature type="compositionally biased region" description="Basic and acidic residues" evidence="1">
    <location>
        <begin position="66"/>
        <end position="78"/>
    </location>
</feature>
<reference evidence="2" key="2">
    <citation type="submission" date="2015-06" db="UniProtKB">
        <authorList>
            <consortium name="EnsemblProtists"/>
        </authorList>
    </citation>
    <scope>IDENTIFICATION</scope>
    <source>
        <strain evidence="2">Emoy2</strain>
    </source>
</reference>
<keyword evidence="3" id="KW-1185">Reference proteome</keyword>
<dbReference type="AlphaFoldDB" id="M4BH01"/>
<dbReference type="VEuPathDB" id="FungiDB:HpaG805676"/>
<dbReference type="Proteomes" id="UP000011713">
    <property type="component" value="Unassembled WGS sequence"/>
</dbReference>